<dbReference type="InterPro" id="IPR041657">
    <property type="entry name" value="HTH_17"/>
</dbReference>
<evidence type="ECO:0000313" key="3">
    <source>
        <dbReference type="Proteomes" id="UP000028505"/>
    </source>
</evidence>
<feature type="domain" description="Helix-turn-helix" evidence="1">
    <location>
        <begin position="15"/>
        <end position="61"/>
    </location>
</feature>
<dbReference type="Proteomes" id="UP000028505">
    <property type="component" value="Chromosome"/>
</dbReference>
<reference evidence="2 3" key="1">
    <citation type="submission" date="2014-06" db="EMBL/GenBank/DDBJ databases">
        <authorList>
            <person name="Zhao X."/>
        </authorList>
    </citation>
    <scope>NUCLEOTIDE SEQUENCE [LARGE SCALE GENOMIC DNA]</scope>
    <source>
        <strain evidence="2 3">BXY01</strain>
    </source>
</reference>
<sequence>MSATSAAPITPLSVTVPEATRLLGFKDPKSTYNLIHEGKIKARKSGRIFLVSYQSLVKYVEG</sequence>
<protein>
    <recommendedName>
        <fullName evidence="1">Helix-turn-helix domain-containing protein</fullName>
    </recommendedName>
</protein>
<dbReference type="KEGG" id="blx:GS08_08800"/>
<dbReference type="AlphaFoldDB" id="A0A7U4H713"/>
<evidence type="ECO:0000313" key="2">
    <source>
        <dbReference type="EMBL" id="AIF91190.1"/>
    </source>
</evidence>
<evidence type="ECO:0000259" key="1">
    <source>
        <dbReference type="Pfam" id="PF12728"/>
    </source>
</evidence>
<dbReference type="NCBIfam" id="TIGR01764">
    <property type="entry name" value="excise"/>
    <property type="match status" value="1"/>
</dbReference>
<gene>
    <name evidence="2" type="ORF">GS08_08800</name>
</gene>
<proteinExistence type="predicted"/>
<dbReference type="GO" id="GO:0003677">
    <property type="term" value="F:DNA binding"/>
    <property type="evidence" value="ECO:0007669"/>
    <property type="project" value="InterPro"/>
</dbReference>
<dbReference type="Pfam" id="PF12728">
    <property type="entry name" value="HTH_17"/>
    <property type="match status" value="1"/>
</dbReference>
<organism evidence="2 3">
    <name type="scientific">Bifidobacterium longum</name>
    <dbReference type="NCBI Taxonomy" id="216816"/>
    <lineage>
        <taxon>Bacteria</taxon>
        <taxon>Bacillati</taxon>
        <taxon>Actinomycetota</taxon>
        <taxon>Actinomycetes</taxon>
        <taxon>Bifidobacteriales</taxon>
        <taxon>Bifidobacteriaceae</taxon>
        <taxon>Bifidobacterium</taxon>
    </lineage>
</organism>
<reference evidence="2 3" key="2">
    <citation type="submission" date="2014-07" db="EMBL/GenBank/DDBJ databases">
        <title>Bifidobacterium longum genome.</title>
        <authorList>
            <person name="Yuan J."/>
            <person name="Wei X."/>
            <person name="Li H."/>
            <person name="Liu W."/>
            <person name="Wang X."/>
        </authorList>
    </citation>
    <scope>NUCLEOTIDE SEQUENCE [LARGE SCALE GENOMIC DNA]</scope>
    <source>
        <strain evidence="2 3">BXY01</strain>
    </source>
</reference>
<accession>A0A7U4H713</accession>
<dbReference type="InterPro" id="IPR010093">
    <property type="entry name" value="SinI_DNA-bd"/>
</dbReference>
<dbReference type="RefSeq" id="WP_013141286.1">
    <property type="nucleotide sequence ID" value="NZ_CP008885.1"/>
</dbReference>
<dbReference type="EMBL" id="CP008885">
    <property type="protein sequence ID" value="AIF91190.1"/>
    <property type="molecule type" value="Genomic_DNA"/>
</dbReference>
<name>A0A7U4H713_BIFLN</name>